<dbReference type="RefSeq" id="WP_394845971.1">
    <property type="nucleotide sequence ID" value="NZ_CP089982.1"/>
</dbReference>
<evidence type="ECO:0000256" key="1">
    <source>
        <dbReference type="SAM" id="SignalP"/>
    </source>
</evidence>
<protein>
    <submittedName>
        <fullName evidence="2">Uncharacterized protein</fullName>
    </submittedName>
</protein>
<gene>
    <name evidence="2" type="ORF">LZC95_00725</name>
</gene>
<sequence>MMTKRARPRMAMMALALMLAAGCKKNEAPVDPKRAAFQEVNRKLDLASGVVAADDVSRGVGQRVQRVLTGERKIPPEQLKIVVQAGVVDQHRRIVILAKMEPLKKASSSDRKMLLEQVADAASTELLEEDEIVIGIREGVFYGAIGQGIAHGDLEQQVGSTLDTAPLENALAEMKTK</sequence>
<dbReference type="EMBL" id="CP089982">
    <property type="protein sequence ID" value="WXA95364.1"/>
    <property type="molecule type" value="Genomic_DNA"/>
</dbReference>
<accession>A0ABZ2KER1</accession>
<organism evidence="2 3">
    <name type="scientific">Pendulispora brunnea</name>
    <dbReference type="NCBI Taxonomy" id="2905690"/>
    <lineage>
        <taxon>Bacteria</taxon>
        <taxon>Pseudomonadati</taxon>
        <taxon>Myxococcota</taxon>
        <taxon>Myxococcia</taxon>
        <taxon>Myxococcales</taxon>
        <taxon>Sorangiineae</taxon>
        <taxon>Pendulisporaceae</taxon>
        <taxon>Pendulispora</taxon>
    </lineage>
</organism>
<evidence type="ECO:0000313" key="2">
    <source>
        <dbReference type="EMBL" id="WXA95364.1"/>
    </source>
</evidence>
<reference evidence="2 3" key="1">
    <citation type="submission" date="2021-12" db="EMBL/GenBank/DDBJ databases">
        <title>Discovery of the Pendulisporaceae a myxobacterial family with distinct sporulation behavior and unique specialized metabolism.</title>
        <authorList>
            <person name="Garcia R."/>
            <person name="Popoff A."/>
            <person name="Bader C.D."/>
            <person name="Loehr J."/>
            <person name="Walesch S."/>
            <person name="Walt C."/>
            <person name="Boldt J."/>
            <person name="Bunk B."/>
            <person name="Haeckl F.J.F.P.J."/>
            <person name="Gunesch A.P."/>
            <person name="Birkelbach J."/>
            <person name="Nuebel U."/>
            <person name="Pietschmann T."/>
            <person name="Bach T."/>
            <person name="Mueller R."/>
        </authorList>
    </citation>
    <scope>NUCLEOTIDE SEQUENCE [LARGE SCALE GENOMIC DNA]</scope>
    <source>
        <strain evidence="2 3">MSr12523</strain>
    </source>
</reference>
<dbReference type="PROSITE" id="PS51257">
    <property type="entry name" value="PROKAR_LIPOPROTEIN"/>
    <property type="match status" value="1"/>
</dbReference>
<keyword evidence="1" id="KW-0732">Signal</keyword>
<feature type="signal peptide" evidence="1">
    <location>
        <begin position="1"/>
        <end position="20"/>
    </location>
</feature>
<feature type="chain" id="PRO_5047471795" evidence="1">
    <location>
        <begin position="21"/>
        <end position="177"/>
    </location>
</feature>
<keyword evidence="3" id="KW-1185">Reference proteome</keyword>
<proteinExistence type="predicted"/>
<evidence type="ECO:0000313" key="3">
    <source>
        <dbReference type="Proteomes" id="UP001379533"/>
    </source>
</evidence>
<name>A0ABZ2KER1_9BACT</name>
<dbReference type="Proteomes" id="UP001379533">
    <property type="component" value="Chromosome"/>
</dbReference>